<dbReference type="NCBIfam" id="TIGR03725">
    <property type="entry name" value="T6A_YeaZ"/>
    <property type="match status" value="1"/>
</dbReference>
<organism evidence="3 4">
    <name type="scientific">Corynebacterium doosanense CAU 212 = DSM 45436</name>
    <dbReference type="NCBI Taxonomy" id="558173"/>
    <lineage>
        <taxon>Bacteria</taxon>
        <taxon>Bacillati</taxon>
        <taxon>Actinomycetota</taxon>
        <taxon>Actinomycetes</taxon>
        <taxon>Mycobacteriales</taxon>
        <taxon>Corynebacteriaceae</taxon>
        <taxon>Corynebacterium</taxon>
    </lineage>
</organism>
<evidence type="ECO:0000313" key="4">
    <source>
        <dbReference type="Proteomes" id="UP000029914"/>
    </source>
</evidence>
<dbReference type="GO" id="GO:0005829">
    <property type="term" value="C:cytosol"/>
    <property type="evidence" value="ECO:0007669"/>
    <property type="project" value="TreeGrafter"/>
</dbReference>
<evidence type="ECO:0000256" key="1">
    <source>
        <dbReference type="SAM" id="MobiDB-lite"/>
    </source>
</evidence>
<dbReference type="CDD" id="cd24032">
    <property type="entry name" value="ASKHA_NBD_TsaB"/>
    <property type="match status" value="1"/>
</dbReference>
<dbReference type="eggNOG" id="COG1214">
    <property type="taxonomic scope" value="Bacteria"/>
</dbReference>
<dbReference type="SUPFAM" id="SSF53067">
    <property type="entry name" value="Actin-like ATPase domain"/>
    <property type="match status" value="2"/>
</dbReference>
<dbReference type="Proteomes" id="UP000029914">
    <property type="component" value="Chromosome"/>
</dbReference>
<dbReference type="PANTHER" id="PTHR11735:SF11">
    <property type="entry name" value="TRNA THREONYLCARBAMOYLADENOSINE BIOSYNTHESIS PROTEIN TSAB"/>
    <property type="match status" value="1"/>
</dbReference>
<dbReference type="STRING" id="558173.CDOO_03165"/>
<dbReference type="EMBL" id="CP006764">
    <property type="protein sequence ID" value="AIT60352.1"/>
    <property type="molecule type" value="Genomic_DNA"/>
</dbReference>
<evidence type="ECO:0000259" key="2">
    <source>
        <dbReference type="Pfam" id="PF00814"/>
    </source>
</evidence>
<sequence length="220" mass="23001">MLVLALDTATHDLVTGLVDTESGVATDRVLPATRGHNELLMPTVTELLDASGHAFADLDAVVVGQGPGPFTGLRVGMATASAIAQARGIPVFGVSSLDAIATRHDAKNLLVATDARRREVYWAHYVDGVRVSGPSVDQPGNLPDNIEVDAVVVPEHLVDKLPAHLAAVPHVELTPRAAGLVSCADLSAQPEPLTPAYLRRPDAVPPTPTPRSAAIPEVRP</sequence>
<dbReference type="InterPro" id="IPR022496">
    <property type="entry name" value="T6A_TsaB"/>
</dbReference>
<dbReference type="Pfam" id="PF00814">
    <property type="entry name" value="TsaD"/>
    <property type="match status" value="1"/>
</dbReference>
<dbReference type="KEGG" id="cdo:CDOO_03165"/>
<dbReference type="OrthoDB" id="9809995at2"/>
<proteinExistence type="predicted"/>
<feature type="domain" description="Gcp-like" evidence="2">
    <location>
        <begin position="32"/>
        <end position="137"/>
    </location>
</feature>
<gene>
    <name evidence="3" type="ORF">CDOO_03165</name>
</gene>
<dbReference type="InterPro" id="IPR043129">
    <property type="entry name" value="ATPase_NBD"/>
</dbReference>
<protein>
    <submittedName>
        <fullName evidence="3">Peptidase M22</fullName>
    </submittedName>
</protein>
<reference evidence="3 4" key="1">
    <citation type="submission" date="2013-09" db="EMBL/GenBank/DDBJ databases">
        <title>Complete genome sequence of Corynebacterium doosanense CAU 212(T) (=DSM 45436(T)), isolated from activated sludge.</title>
        <authorList>
            <person name="Schaffert L."/>
            <person name="Albersmeier A."/>
            <person name="Kalinowski J."/>
            <person name="Ruckert C."/>
        </authorList>
    </citation>
    <scope>NUCLEOTIDE SEQUENCE [LARGE SCALE GENOMIC DNA]</scope>
    <source>
        <strain evidence="3 4">CAU 212</strain>
    </source>
</reference>
<accession>A0A097IE03</accession>
<dbReference type="InterPro" id="IPR000905">
    <property type="entry name" value="Gcp-like_dom"/>
</dbReference>
<keyword evidence="4" id="KW-1185">Reference proteome</keyword>
<dbReference type="AlphaFoldDB" id="A0A097IE03"/>
<dbReference type="PANTHER" id="PTHR11735">
    <property type="entry name" value="TRNA N6-ADENOSINE THREONYLCARBAMOYLTRANSFERASE"/>
    <property type="match status" value="1"/>
</dbReference>
<dbReference type="RefSeq" id="WP_018021225.1">
    <property type="nucleotide sequence ID" value="NZ_AQUX01000002.1"/>
</dbReference>
<evidence type="ECO:0000313" key="3">
    <source>
        <dbReference type="EMBL" id="AIT60352.1"/>
    </source>
</evidence>
<dbReference type="GO" id="GO:0002949">
    <property type="term" value="P:tRNA threonylcarbamoyladenosine modification"/>
    <property type="evidence" value="ECO:0007669"/>
    <property type="project" value="InterPro"/>
</dbReference>
<dbReference type="HOGENOM" id="CLU_064886_3_3_11"/>
<feature type="region of interest" description="Disordered" evidence="1">
    <location>
        <begin position="192"/>
        <end position="220"/>
    </location>
</feature>
<dbReference type="Gene3D" id="3.30.420.40">
    <property type="match status" value="2"/>
</dbReference>
<name>A0A097IE03_9CORY</name>